<dbReference type="InterPro" id="IPR011032">
    <property type="entry name" value="GroES-like_sf"/>
</dbReference>
<proteinExistence type="inferred from homology"/>
<accession>A0A4U3KPK4</accession>
<dbReference type="PROSITE" id="PS00059">
    <property type="entry name" value="ADH_ZINC"/>
    <property type="match status" value="1"/>
</dbReference>
<dbReference type="Gene3D" id="3.40.50.720">
    <property type="entry name" value="NAD(P)-binding Rossmann-like Domain"/>
    <property type="match status" value="1"/>
</dbReference>
<keyword evidence="4 6" id="KW-0862">Zinc</keyword>
<feature type="domain" description="Enoyl reductase (ER)" evidence="7">
    <location>
        <begin position="8"/>
        <end position="343"/>
    </location>
</feature>
<dbReference type="OrthoDB" id="9787435at2"/>
<dbReference type="EMBL" id="SZQL01000044">
    <property type="protein sequence ID" value="TKK64128.1"/>
    <property type="molecule type" value="Genomic_DNA"/>
</dbReference>
<evidence type="ECO:0000256" key="5">
    <source>
        <dbReference type="ARBA" id="ARBA00023002"/>
    </source>
</evidence>
<evidence type="ECO:0000313" key="8">
    <source>
        <dbReference type="EMBL" id="TKK64128.1"/>
    </source>
</evidence>
<comment type="caution">
    <text evidence="8">The sequence shown here is derived from an EMBL/GenBank/DDBJ whole genome shotgun (WGS) entry which is preliminary data.</text>
</comment>
<evidence type="ECO:0000256" key="4">
    <source>
        <dbReference type="ARBA" id="ARBA00022833"/>
    </source>
</evidence>
<dbReference type="CDD" id="cd08286">
    <property type="entry name" value="FDH_like_ADH2"/>
    <property type="match status" value="1"/>
</dbReference>
<dbReference type="Pfam" id="PF00107">
    <property type="entry name" value="ADH_zinc_N"/>
    <property type="match status" value="1"/>
</dbReference>
<dbReference type="InterPro" id="IPR013149">
    <property type="entry name" value="ADH-like_C"/>
</dbReference>
<evidence type="ECO:0000259" key="7">
    <source>
        <dbReference type="SMART" id="SM00829"/>
    </source>
</evidence>
<comment type="similarity">
    <text evidence="2 6">Belongs to the zinc-containing alcohol dehydrogenase family.</text>
</comment>
<keyword evidence="3 6" id="KW-0479">Metal-binding</keyword>
<dbReference type="SUPFAM" id="SSF50129">
    <property type="entry name" value="GroES-like"/>
    <property type="match status" value="1"/>
</dbReference>
<comment type="cofactor">
    <cofactor evidence="1 6">
        <name>Zn(2+)</name>
        <dbReference type="ChEBI" id="CHEBI:29105"/>
    </cofactor>
</comment>
<dbReference type="GO" id="GO:0016616">
    <property type="term" value="F:oxidoreductase activity, acting on the CH-OH group of donors, NAD or NADP as acceptor"/>
    <property type="evidence" value="ECO:0007669"/>
    <property type="project" value="UniProtKB-ARBA"/>
</dbReference>
<evidence type="ECO:0000256" key="1">
    <source>
        <dbReference type="ARBA" id="ARBA00001947"/>
    </source>
</evidence>
<dbReference type="Pfam" id="PF08240">
    <property type="entry name" value="ADH_N"/>
    <property type="match status" value="1"/>
</dbReference>
<evidence type="ECO:0000256" key="2">
    <source>
        <dbReference type="ARBA" id="ARBA00008072"/>
    </source>
</evidence>
<dbReference type="RefSeq" id="WP_137264222.1">
    <property type="nucleotide sequence ID" value="NZ_SZQL01000044.1"/>
</dbReference>
<evidence type="ECO:0000313" key="9">
    <source>
        <dbReference type="Proteomes" id="UP000305848"/>
    </source>
</evidence>
<reference evidence="8 9" key="1">
    <citation type="submission" date="2019-05" db="EMBL/GenBank/DDBJ databases">
        <title>Panacibacter sp. strain 17mud1-8 Genome sequencing and assembly.</title>
        <authorList>
            <person name="Chhetri G."/>
        </authorList>
    </citation>
    <scope>NUCLEOTIDE SEQUENCE [LARGE SCALE GENOMIC DNA]</scope>
    <source>
        <strain evidence="8 9">17mud1-8</strain>
    </source>
</reference>
<evidence type="ECO:0000256" key="6">
    <source>
        <dbReference type="RuleBase" id="RU361277"/>
    </source>
</evidence>
<gene>
    <name evidence="8" type="ORF">FC093_23255</name>
</gene>
<keyword evidence="9" id="KW-1185">Reference proteome</keyword>
<dbReference type="AlphaFoldDB" id="A0A4U3KPK4"/>
<evidence type="ECO:0000256" key="3">
    <source>
        <dbReference type="ARBA" id="ARBA00022723"/>
    </source>
</evidence>
<sequence>MKALVYHGAGKKAWEEKPSPSIIDQTDALIKIYKTTICGTDLHILKGDVPEVTDGRILGHEGVGTVEEVGSAVTGFKKDDRVLISCISGCGKCEYCKKGMYSHCEKGGWILGHLIDGTQAEYVRIPFADNSLYHIPEGADEEALVMLSDILPTALECGVLNGQVKPGDTVAVVGAGPIGLAVLITAQFYTPAAIIIVDIDDNRLQVAGTFGATHTINSSTENTLEKIMSLTDGKGVDVAIEAVGIPATFELCESIIAPGGRIANVGVHGKSVSLHLEKLWSKNITITTRLVDTVSTSMLLKTVTAKKLDPAKLITHHFALNDIVNAYDTFENAAREKTLKVILTNE</sequence>
<name>A0A4U3KPK4_9BACT</name>
<dbReference type="InterPro" id="IPR013154">
    <property type="entry name" value="ADH-like_N"/>
</dbReference>
<protein>
    <submittedName>
        <fullName evidence="8">Zinc-dependent alcohol dehydrogenase family protein</fullName>
    </submittedName>
</protein>
<dbReference type="Proteomes" id="UP000305848">
    <property type="component" value="Unassembled WGS sequence"/>
</dbReference>
<dbReference type="Gene3D" id="3.90.180.10">
    <property type="entry name" value="Medium-chain alcohol dehydrogenases, catalytic domain"/>
    <property type="match status" value="1"/>
</dbReference>
<dbReference type="InterPro" id="IPR036291">
    <property type="entry name" value="NAD(P)-bd_dom_sf"/>
</dbReference>
<dbReference type="SMART" id="SM00829">
    <property type="entry name" value="PKS_ER"/>
    <property type="match status" value="1"/>
</dbReference>
<dbReference type="PANTHER" id="PTHR42813">
    <property type="entry name" value="ZINC-TYPE ALCOHOL DEHYDROGENASE-LIKE"/>
    <property type="match status" value="1"/>
</dbReference>
<dbReference type="GO" id="GO:0008270">
    <property type="term" value="F:zinc ion binding"/>
    <property type="evidence" value="ECO:0007669"/>
    <property type="project" value="InterPro"/>
</dbReference>
<keyword evidence="5" id="KW-0560">Oxidoreductase</keyword>
<dbReference type="InterPro" id="IPR020843">
    <property type="entry name" value="ER"/>
</dbReference>
<dbReference type="PANTHER" id="PTHR42813:SF4">
    <property type="entry name" value="NADP-DEPENDENT ISOPROPANOL DEHYDROGENASE"/>
    <property type="match status" value="1"/>
</dbReference>
<organism evidence="8 9">
    <name type="scientific">Ilyomonas limi</name>
    <dbReference type="NCBI Taxonomy" id="2575867"/>
    <lineage>
        <taxon>Bacteria</taxon>
        <taxon>Pseudomonadati</taxon>
        <taxon>Bacteroidota</taxon>
        <taxon>Chitinophagia</taxon>
        <taxon>Chitinophagales</taxon>
        <taxon>Chitinophagaceae</taxon>
        <taxon>Ilyomonas</taxon>
    </lineage>
</organism>
<dbReference type="SUPFAM" id="SSF51735">
    <property type="entry name" value="NAD(P)-binding Rossmann-fold domains"/>
    <property type="match status" value="1"/>
</dbReference>
<dbReference type="InterPro" id="IPR002328">
    <property type="entry name" value="ADH_Zn_CS"/>
</dbReference>